<dbReference type="CDD" id="cd22160">
    <property type="entry name" value="F-box_AtFBL13-like"/>
    <property type="match status" value="1"/>
</dbReference>
<reference evidence="2 3" key="1">
    <citation type="journal article" date="2023" name="Plants (Basel)">
        <title>Bridging the Gap: Combining Genomics and Transcriptomics Approaches to Understand Stylosanthes scabra, an Orphan Legume from the Brazilian Caatinga.</title>
        <authorList>
            <person name="Ferreira-Neto J.R.C."/>
            <person name="da Silva M.D."/>
            <person name="Binneck E."/>
            <person name="de Melo N.F."/>
            <person name="da Silva R.H."/>
            <person name="de Melo A.L.T.M."/>
            <person name="Pandolfi V."/>
            <person name="Bustamante F.O."/>
            <person name="Brasileiro-Vidal A.C."/>
            <person name="Benko-Iseppon A.M."/>
        </authorList>
    </citation>
    <scope>NUCLEOTIDE SEQUENCE [LARGE SCALE GENOMIC DNA]</scope>
    <source>
        <tissue evidence="2">Leaves</tissue>
    </source>
</reference>
<dbReference type="Gene3D" id="1.20.1280.50">
    <property type="match status" value="1"/>
</dbReference>
<organism evidence="2 3">
    <name type="scientific">Stylosanthes scabra</name>
    <dbReference type="NCBI Taxonomy" id="79078"/>
    <lineage>
        <taxon>Eukaryota</taxon>
        <taxon>Viridiplantae</taxon>
        <taxon>Streptophyta</taxon>
        <taxon>Embryophyta</taxon>
        <taxon>Tracheophyta</taxon>
        <taxon>Spermatophyta</taxon>
        <taxon>Magnoliopsida</taxon>
        <taxon>eudicotyledons</taxon>
        <taxon>Gunneridae</taxon>
        <taxon>Pentapetalae</taxon>
        <taxon>rosids</taxon>
        <taxon>fabids</taxon>
        <taxon>Fabales</taxon>
        <taxon>Fabaceae</taxon>
        <taxon>Papilionoideae</taxon>
        <taxon>50 kb inversion clade</taxon>
        <taxon>dalbergioids sensu lato</taxon>
        <taxon>Dalbergieae</taxon>
        <taxon>Pterocarpus clade</taxon>
        <taxon>Stylosanthes</taxon>
    </lineage>
</organism>
<dbReference type="InterPro" id="IPR013101">
    <property type="entry name" value="LRR_PRU1-like"/>
</dbReference>
<dbReference type="SMART" id="SM00579">
    <property type="entry name" value="FBD"/>
    <property type="match status" value="1"/>
</dbReference>
<comment type="caution">
    <text evidence="2">The sequence shown here is derived from an EMBL/GenBank/DDBJ whole genome shotgun (WGS) entry which is preliminary data.</text>
</comment>
<dbReference type="InterPro" id="IPR001810">
    <property type="entry name" value="F-box_dom"/>
</dbReference>
<dbReference type="InterPro" id="IPR006566">
    <property type="entry name" value="FBD"/>
</dbReference>
<dbReference type="PANTHER" id="PTHR31900">
    <property type="entry name" value="F-BOX/RNI SUPERFAMILY PROTEIN-RELATED"/>
    <property type="match status" value="1"/>
</dbReference>
<dbReference type="Pfam" id="PF07723">
    <property type="entry name" value="LRR_2"/>
    <property type="match status" value="1"/>
</dbReference>
<dbReference type="Proteomes" id="UP001341840">
    <property type="component" value="Unassembled WGS sequence"/>
</dbReference>
<dbReference type="Gene3D" id="3.80.10.10">
    <property type="entry name" value="Ribonuclease Inhibitor"/>
    <property type="match status" value="1"/>
</dbReference>
<dbReference type="InterPro" id="IPR055411">
    <property type="entry name" value="LRR_FXL15/At3g58940/PEG3-like"/>
</dbReference>
<name>A0ABU6UE39_9FABA</name>
<evidence type="ECO:0000313" key="2">
    <source>
        <dbReference type="EMBL" id="MED6158441.1"/>
    </source>
</evidence>
<keyword evidence="3" id="KW-1185">Reference proteome</keyword>
<evidence type="ECO:0000313" key="3">
    <source>
        <dbReference type="Proteomes" id="UP001341840"/>
    </source>
</evidence>
<dbReference type="SUPFAM" id="SSF52047">
    <property type="entry name" value="RNI-like"/>
    <property type="match status" value="1"/>
</dbReference>
<proteinExistence type="predicted"/>
<dbReference type="Pfam" id="PF00646">
    <property type="entry name" value="F-box"/>
    <property type="match status" value="1"/>
</dbReference>
<dbReference type="EMBL" id="JASCZI010120974">
    <property type="protein sequence ID" value="MED6158441.1"/>
    <property type="molecule type" value="Genomic_DNA"/>
</dbReference>
<dbReference type="InterPro" id="IPR036047">
    <property type="entry name" value="F-box-like_dom_sf"/>
</dbReference>
<dbReference type="Pfam" id="PF24758">
    <property type="entry name" value="LRR_At5g56370"/>
    <property type="match status" value="1"/>
</dbReference>
<dbReference type="PANTHER" id="PTHR31900:SF34">
    <property type="entry name" value="EMB|CAB62440.1-RELATED"/>
    <property type="match status" value="1"/>
</dbReference>
<evidence type="ECO:0000259" key="1">
    <source>
        <dbReference type="SMART" id="SM00579"/>
    </source>
</evidence>
<dbReference type="SUPFAM" id="SSF81383">
    <property type="entry name" value="F-box domain"/>
    <property type="match status" value="1"/>
</dbReference>
<sequence>MSGVDRISALSDAILVHILSFLPPKTVVTATSTLSRRWRDLWRSVPTVDLDDTAFRGKPDRFLPFAYALMLSRDVTKSILNFRLKCEISSIASSDISLWLKIAIEKKLETLELSYGFYSPMKLPAEILTCSSLVVLKLNNFIVDRTSRVHLPFLKTLHMDRIKFVKGEYLEMILSGCPNIHHLRIKGSELHSSFIPLALTFTDLIHVELLVSQCNWFSIVGLLNSCPLLQVLDVGGYYRSSRPLVVSDHPYSKIAPACLSSHLRACTLRNFHGDDVDIQFATSILQNTRVLNIMSIYCPESSSEGVKLQILKKISMVPRISPTCKVCCSHKHSLQEVEESLALSSRRDLDDSRFSGNGDLFVRFVYAVMLSRDLTQPILKFRLKCHNSSYAQCDVNTWVNAAILRRVETFELSLFPAMNNSAMKLPTGILTCSTLVVLKLTKVRVGHSFIVQLPARKTLYMHGVEFARNENLENFLSGCPNLNHLLELSAV</sequence>
<accession>A0ABU6UE39</accession>
<dbReference type="InterPro" id="IPR050232">
    <property type="entry name" value="FBL13/AtMIF1-like"/>
</dbReference>
<feature type="domain" description="FBD" evidence="1">
    <location>
        <begin position="257"/>
        <end position="329"/>
    </location>
</feature>
<dbReference type="Pfam" id="PF08387">
    <property type="entry name" value="FBD"/>
    <property type="match status" value="1"/>
</dbReference>
<protein>
    <recommendedName>
        <fullName evidence="1">FBD domain-containing protein</fullName>
    </recommendedName>
</protein>
<dbReference type="InterPro" id="IPR053781">
    <property type="entry name" value="F-box_AtFBL13-like"/>
</dbReference>
<dbReference type="InterPro" id="IPR032675">
    <property type="entry name" value="LRR_dom_sf"/>
</dbReference>
<gene>
    <name evidence="2" type="ORF">PIB30_032765</name>
</gene>